<evidence type="ECO:0000313" key="2">
    <source>
        <dbReference type="EMBL" id="NYZ69358.1"/>
    </source>
</evidence>
<comment type="caution">
    <text evidence="2">The sequence shown here is derived from an EMBL/GenBank/DDBJ whole genome shotgun (WGS) entry which is preliminary data.</text>
</comment>
<name>A0A853IFP1_9GAMM</name>
<proteinExistence type="predicted"/>
<accession>A0A853IFP1</accession>
<reference evidence="2 3" key="1">
    <citation type="submission" date="2020-07" db="EMBL/GenBank/DDBJ databases">
        <title>Endozoicomonas sp. nov., isolated from sediment.</title>
        <authorList>
            <person name="Gu T."/>
        </authorList>
    </citation>
    <scope>NUCLEOTIDE SEQUENCE [LARGE SCALE GENOMIC DNA]</scope>
    <source>
        <strain evidence="2 3">SM1973</strain>
    </source>
</reference>
<dbReference type="EMBL" id="JACCKB010000077">
    <property type="protein sequence ID" value="NYZ69358.1"/>
    <property type="molecule type" value="Genomic_DNA"/>
</dbReference>
<dbReference type="AlphaFoldDB" id="A0A853IFP1"/>
<dbReference type="CDD" id="cd04301">
    <property type="entry name" value="NAT_SF"/>
    <property type="match status" value="1"/>
</dbReference>
<dbReference type="RefSeq" id="WP_180571352.1">
    <property type="nucleotide sequence ID" value="NZ_JACCKB010000077.1"/>
</dbReference>
<organism evidence="2 3">
    <name type="scientific">Spartinivicinus marinus</name>
    <dbReference type="NCBI Taxonomy" id="2994442"/>
    <lineage>
        <taxon>Bacteria</taxon>
        <taxon>Pseudomonadati</taxon>
        <taxon>Pseudomonadota</taxon>
        <taxon>Gammaproteobacteria</taxon>
        <taxon>Oceanospirillales</taxon>
        <taxon>Zooshikellaceae</taxon>
        <taxon>Spartinivicinus</taxon>
    </lineage>
</organism>
<dbReference type="Gene3D" id="3.40.630.30">
    <property type="match status" value="1"/>
</dbReference>
<dbReference type="InterPro" id="IPR000182">
    <property type="entry name" value="GNAT_dom"/>
</dbReference>
<sequence>MLPITASKQSTTISTPAQCQSSTAQNIHNGRQIQLVTPQQTNATNVFYQPSQALVQATNDLTSKLKLTTGFSFLSYQDIDKSKLFSFLNKIWGESHSYYMNETHIRFQNEQELDQAANQSDILVLMDNEKQKIAGCIQRHFTYDKDKAYFGLLCIDDSYRGKKLADKLIDKVETDAQQKGHDQMHILVVKCADKLINYYHKKGYELTGKEIPREAEWLEKVKDEFKDKVSFVEMRKALSSN</sequence>
<gene>
    <name evidence="2" type="ORF">H0A36_25395</name>
</gene>
<evidence type="ECO:0000313" key="3">
    <source>
        <dbReference type="Proteomes" id="UP000569732"/>
    </source>
</evidence>
<protein>
    <submittedName>
        <fullName evidence="2">GNAT family N-acetyltransferase</fullName>
    </submittedName>
</protein>
<dbReference type="PROSITE" id="PS51186">
    <property type="entry name" value="GNAT"/>
    <property type="match status" value="1"/>
</dbReference>
<dbReference type="Pfam" id="PF13673">
    <property type="entry name" value="Acetyltransf_10"/>
    <property type="match status" value="1"/>
</dbReference>
<keyword evidence="3" id="KW-1185">Reference proteome</keyword>
<feature type="domain" description="N-acetyltransferase" evidence="1">
    <location>
        <begin position="71"/>
        <end position="239"/>
    </location>
</feature>
<dbReference type="Proteomes" id="UP000569732">
    <property type="component" value="Unassembled WGS sequence"/>
</dbReference>
<evidence type="ECO:0000259" key="1">
    <source>
        <dbReference type="PROSITE" id="PS51186"/>
    </source>
</evidence>
<dbReference type="SUPFAM" id="SSF55729">
    <property type="entry name" value="Acyl-CoA N-acyltransferases (Nat)"/>
    <property type="match status" value="1"/>
</dbReference>
<dbReference type="GO" id="GO:0016747">
    <property type="term" value="F:acyltransferase activity, transferring groups other than amino-acyl groups"/>
    <property type="evidence" value="ECO:0007669"/>
    <property type="project" value="InterPro"/>
</dbReference>
<dbReference type="InterPro" id="IPR016181">
    <property type="entry name" value="Acyl_CoA_acyltransferase"/>
</dbReference>